<dbReference type="InterPro" id="IPR006976">
    <property type="entry name" value="VanZ-like"/>
</dbReference>
<feature type="transmembrane region" description="Helical" evidence="1">
    <location>
        <begin position="73"/>
        <end position="95"/>
    </location>
</feature>
<dbReference type="PANTHER" id="PTHR36834">
    <property type="entry name" value="MEMBRANE PROTEIN-RELATED"/>
    <property type="match status" value="1"/>
</dbReference>
<accession>A0A9J6NYU1</accession>
<keyword evidence="4" id="KW-1185">Reference proteome</keyword>
<dbReference type="EMBL" id="JAGSOJ010000001">
    <property type="protein sequence ID" value="MCM1989142.1"/>
    <property type="molecule type" value="Genomic_DNA"/>
</dbReference>
<proteinExistence type="predicted"/>
<sequence>MKSNIKDIYNRFSNNPVFKISTKIIFFIYLFYLFYLVFLSSYYGRGVVHRNYNLTPFKTISEFLFFSNNMRAILRNIDGNIAAFVPMGFLLPLAFSKMNKYHKVFAAIITATLFIEISQFIFGVGTCDVDDVILNFVGGIIGYKLYNFITYYTTCNE</sequence>
<organism evidence="3 4">
    <name type="scientific">Oceanirhabdus seepicola</name>
    <dbReference type="NCBI Taxonomy" id="2828781"/>
    <lineage>
        <taxon>Bacteria</taxon>
        <taxon>Bacillati</taxon>
        <taxon>Bacillota</taxon>
        <taxon>Clostridia</taxon>
        <taxon>Eubacteriales</taxon>
        <taxon>Clostridiaceae</taxon>
        <taxon>Oceanirhabdus</taxon>
    </lineage>
</organism>
<evidence type="ECO:0000259" key="2">
    <source>
        <dbReference type="Pfam" id="PF04892"/>
    </source>
</evidence>
<feature type="transmembrane region" description="Helical" evidence="1">
    <location>
        <begin position="132"/>
        <end position="152"/>
    </location>
</feature>
<feature type="transmembrane region" description="Helical" evidence="1">
    <location>
        <begin position="20"/>
        <end position="43"/>
    </location>
</feature>
<keyword evidence="1" id="KW-0812">Transmembrane</keyword>
<dbReference type="InterPro" id="IPR053150">
    <property type="entry name" value="Teicoplanin_resist-assoc"/>
</dbReference>
<evidence type="ECO:0000313" key="3">
    <source>
        <dbReference type="EMBL" id="MCM1989142.1"/>
    </source>
</evidence>
<protein>
    <submittedName>
        <fullName evidence="3">VanZ family protein</fullName>
    </submittedName>
</protein>
<keyword evidence="1" id="KW-0472">Membrane</keyword>
<dbReference type="Pfam" id="PF04892">
    <property type="entry name" value="VanZ"/>
    <property type="match status" value="1"/>
</dbReference>
<dbReference type="Proteomes" id="UP001056429">
    <property type="component" value="Unassembled WGS sequence"/>
</dbReference>
<reference evidence="3" key="1">
    <citation type="journal article" date="2021" name="mSystems">
        <title>Bacteria and Archaea Synergistically Convert Glycine Betaine to Biogenic Methane in the Formosa Cold Seep of the South China Sea.</title>
        <authorList>
            <person name="Li L."/>
            <person name="Zhang W."/>
            <person name="Zhang S."/>
            <person name="Song L."/>
            <person name="Sun Q."/>
            <person name="Zhang H."/>
            <person name="Xiang H."/>
            <person name="Dong X."/>
        </authorList>
    </citation>
    <scope>NUCLEOTIDE SEQUENCE</scope>
    <source>
        <strain evidence="3">ZWT</strain>
    </source>
</reference>
<evidence type="ECO:0000256" key="1">
    <source>
        <dbReference type="SAM" id="Phobius"/>
    </source>
</evidence>
<comment type="caution">
    <text evidence="3">The sequence shown here is derived from an EMBL/GenBank/DDBJ whole genome shotgun (WGS) entry which is preliminary data.</text>
</comment>
<feature type="domain" description="VanZ-like" evidence="2">
    <location>
        <begin position="26"/>
        <end position="149"/>
    </location>
</feature>
<gene>
    <name evidence="3" type="ORF">KDK92_05270</name>
</gene>
<dbReference type="PANTHER" id="PTHR36834:SF1">
    <property type="entry name" value="INTEGRAL MEMBRANE PROTEIN"/>
    <property type="match status" value="1"/>
</dbReference>
<dbReference type="AlphaFoldDB" id="A0A9J6NYU1"/>
<dbReference type="RefSeq" id="WP_250858043.1">
    <property type="nucleotide sequence ID" value="NZ_JAGSOJ010000001.1"/>
</dbReference>
<keyword evidence="1" id="KW-1133">Transmembrane helix</keyword>
<feature type="transmembrane region" description="Helical" evidence="1">
    <location>
        <begin position="104"/>
        <end position="126"/>
    </location>
</feature>
<reference evidence="3" key="2">
    <citation type="submission" date="2021-04" db="EMBL/GenBank/DDBJ databases">
        <authorList>
            <person name="Dong X."/>
        </authorList>
    </citation>
    <scope>NUCLEOTIDE SEQUENCE</scope>
    <source>
        <strain evidence="3">ZWT</strain>
    </source>
</reference>
<evidence type="ECO:0000313" key="4">
    <source>
        <dbReference type="Proteomes" id="UP001056429"/>
    </source>
</evidence>
<name>A0A9J6NYU1_9CLOT</name>